<name>A0A061F013_THECC</name>
<dbReference type="Gramene" id="EOY07854">
    <property type="protein sequence ID" value="EOY07854"/>
    <property type="gene ID" value="TCM_022177"/>
</dbReference>
<evidence type="ECO:0000313" key="1">
    <source>
        <dbReference type="EMBL" id="EOY07854.1"/>
    </source>
</evidence>
<evidence type="ECO:0000313" key="2">
    <source>
        <dbReference type="Proteomes" id="UP000026915"/>
    </source>
</evidence>
<keyword evidence="2" id="KW-1185">Reference proteome</keyword>
<reference evidence="1 2" key="1">
    <citation type="journal article" date="2013" name="Genome Biol.">
        <title>The genome sequence of the most widely cultivated cacao type and its use to identify candidate genes regulating pod color.</title>
        <authorList>
            <person name="Motamayor J.C."/>
            <person name="Mockaitis K."/>
            <person name="Schmutz J."/>
            <person name="Haiminen N."/>
            <person name="Iii D.L."/>
            <person name="Cornejo O."/>
            <person name="Findley S.D."/>
            <person name="Zheng P."/>
            <person name="Utro F."/>
            <person name="Royaert S."/>
            <person name="Saski C."/>
            <person name="Jenkins J."/>
            <person name="Podicheti R."/>
            <person name="Zhao M."/>
            <person name="Scheffler B.E."/>
            <person name="Stack J.C."/>
            <person name="Feltus F.A."/>
            <person name="Mustiga G.M."/>
            <person name="Amores F."/>
            <person name="Phillips W."/>
            <person name="Marelli J.P."/>
            <person name="May G.D."/>
            <person name="Shapiro H."/>
            <person name="Ma J."/>
            <person name="Bustamante C.D."/>
            <person name="Schnell R.J."/>
            <person name="Main D."/>
            <person name="Gilbert D."/>
            <person name="Parida L."/>
            <person name="Kuhn D.N."/>
        </authorList>
    </citation>
    <scope>NUCLEOTIDE SEQUENCE [LARGE SCALE GENOMIC DNA]</scope>
    <source>
        <strain evidence="2">cv. Matina 1-6</strain>
    </source>
</reference>
<dbReference type="InParanoid" id="A0A061F013"/>
<protein>
    <submittedName>
        <fullName evidence="1">Uncharacterized protein</fullName>
    </submittedName>
</protein>
<sequence>MNLPLMPHDFTNRTSPQGTEVLGLAQGVRTPEYSKFFTVFDGIIIIAALQLTVRPILKWSKQPVLRALKYGSGA</sequence>
<gene>
    <name evidence="1" type="ORF">TCM_022177</name>
</gene>
<dbReference type="HOGENOM" id="CLU_2692776_0_0_1"/>
<dbReference type="EMBL" id="CM001883">
    <property type="protein sequence ID" value="EOY07854.1"/>
    <property type="molecule type" value="Genomic_DNA"/>
</dbReference>
<proteinExistence type="predicted"/>
<dbReference type="Proteomes" id="UP000026915">
    <property type="component" value="Chromosome 5"/>
</dbReference>
<accession>A0A061F013</accession>
<dbReference type="AlphaFoldDB" id="A0A061F013"/>
<organism evidence="1 2">
    <name type="scientific">Theobroma cacao</name>
    <name type="common">Cacao</name>
    <name type="synonym">Cocoa</name>
    <dbReference type="NCBI Taxonomy" id="3641"/>
    <lineage>
        <taxon>Eukaryota</taxon>
        <taxon>Viridiplantae</taxon>
        <taxon>Streptophyta</taxon>
        <taxon>Embryophyta</taxon>
        <taxon>Tracheophyta</taxon>
        <taxon>Spermatophyta</taxon>
        <taxon>Magnoliopsida</taxon>
        <taxon>eudicotyledons</taxon>
        <taxon>Gunneridae</taxon>
        <taxon>Pentapetalae</taxon>
        <taxon>rosids</taxon>
        <taxon>malvids</taxon>
        <taxon>Malvales</taxon>
        <taxon>Malvaceae</taxon>
        <taxon>Byttnerioideae</taxon>
        <taxon>Theobroma</taxon>
    </lineage>
</organism>